<name>A6DHG9_9BACT</name>
<dbReference type="Proteomes" id="UP000004947">
    <property type="component" value="Unassembled WGS sequence"/>
</dbReference>
<dbReference type="RefSeq" id="WP_007277354.1">
    <property type="nucleotide sequence ID" value="NZ_ABCK01000003.1"/>
</dbReference>
<dbReference type="EMBL" id="ABCK01000003">
    <property type="protein sequence ID" value="EDM29052.1"/>
    <property type="molecule type" value="Genomic_DNA"/>
</dbReference>
<feature type="signal peptide" evidence="1">
    <location>
        <begin position="1"/>
        <end position="19"/>
    </location>
</feature>
<reference evidence="2 3" key="1">
    <citation type="journal article" date="2010" name="J. Bacteriol.">
        <title>Genome sequence of Lentisphaera araneosa HTCC2155T, the type species of the order Lentisphaerales in the phylum Lentisphaerae.</title>
        <authorList>
            <person name="Thrash J.C."/>
            <person name="Cho J.C."/>
            <person name="Vergin K.L."/>
            <person name="Morris R.M."/>
            <person name="Giovannoni S.J."/>
        </authorList>
    </citation>
    <scope>NUCLEOTIDE SEQUENCE [LARGE SCALE GENOMIC DNA]</scope>
    <source>
        <strain evidence="2 3">HTCC2155</strain>
    </source>
</reference>
<dbReference type="STRING" id="313628.LNTAR_14587"/>
<accession>A6DHG9</accession>
<protein>
    <recommendedName>
        <fullName evidence="4">DUF4157 domain-containing protein</fullName>
    </recommendedName>
</protein>
<comment type="caution">
    <text evidence="2">The sequence shown here is derived from an EMBL/GenBank/DDBJ whole genome shotgun (WGS) entry which is preliminary data.</text>
</comment>
<gene>
    <name evidence="2" type="ORF">LNTAR_14587</name>
</gene>
<dbReference type="eggNOG" id="ENOG50322PT">
    <property type="taxonomic scope" value="Bacteria"/>
</dbReference>
<dbReference type="PROSITE" id="PS51257">
    <property type="entry name" value="PROKAR_LIPOPROTEIN"/>
    <property type="match status" value="1"/>
</dbReference>
<evidence type="ECO:0000313" key="2">
    <source>
        <dbReference type="EMBL" id="EDM29052.1"/>
    </source>
</evidence>
<evidence type="ECO:0008006" key="4">
    <source>
        <dbReference type="Google" id="ProtNLM"/>
    </source>
</evidence>
<proteinExistence type="predicted"/>
<keyword evidence="1" id="KW-0732">Signal</keyword>
<sequence>MTKLLCFFFLCLSAWPQGSLTSSCLFDFAQGAKAQEIIGQVDDYVKLQQRLERAQRLNSQEPVTQADYLRRAQESILDFTEKEITLLNQASQELEITFRDYQLNFPKKIYYLKTNGNEEGAPYTRKNFIVFPDFSLKKNVAQMKELLAHELFHILSRYNPDLSTELYKIIGFHYCGKIAEAANLKRIRITNPDAPIYEHYIVLTDKSGKKFPAIPFLHLKIKSLKEVDQNVVFRHMQLGFVKIDLTTKTTIENIIPVEDIATSLFQQVGNNTHYIIHPEETISDNFAQLMCGIEPKTPRIHEELKQLLRK</sequence>
<feature type="chain" id="PRO_5002692252" description="DUF4157 domain-containing protein" evidence="1">
    <location>
        <begin position="20"/>
        <end position="310"/>
    </location>
</feature>
<keyword evidence="3" id="KW-1185">Reference proteome</keyword>
<organism evidence="2 3">
    <name type="scientific">Lentisphaera araneosa HTCC2155</name>
    <dbReference type="NCBI Taxonomy" id="313628"/>
    <lineage>
        <taxon>Bacteria</taxon>
        <taxon>Pseudomonadati</taxon>
        <taxon>Lentisphaerota</taxon>
        <taxon>Lentisphaeria</taxon>
        <taxon>Lentisphaerales</taxon>
        <taxon>Lentisphaeraceae</taxon>
        <taxon>Lentisphaera</taxon>
    </lineage>
</organism>
<evidence type="ECO:0000256" key="1">
    <source>
        <dbReference type="SAM" id="SignalP"/>
    </source>
</evidence>
<evidence type="ECO:0000313" key="3">
    <source>
        <dbReference type="Proteomes" id="UP000004947"/>
    </source>
</evidence>
<dbReference type="AlphaFoldDB" id="A6DHG9"/>